<dbReference type="Pfam" id="PF24883">
    <property type="entry name" value="NPHP3_N"/>
    <property type="match status" value="1"/>
</dbReference>
<dbReference type="Gene3D" id="3.40.50.300">
    <property type="entry name" value="P-loop containing nucleotide triphosphate hydrolases"/>
    <property type="match status" value="1"/>
</dbReference>
<dbReference type="Pfam" id="PF22939">
    <property type="entry name" value="WHD_GPIID"/>
    <property type="match status" value="1"/>
</dbReference>
<keyword evidence="5" id="KW-1185">Reference proteome</keyword>
<reference evidence="4" key="1">
    <citation type="submission" date="2020-10" db="EMBL/GenBank/DDBJ databases">
        <authorList>
            <person name="Kusch S."/>
        </authorList>
    </citation>
    <scope>NUCLEOTIDE SEQUENCE</scope>
    <source>
        <strain evidence="4">SwB9</strain>
    </source>
</reference>
<dbReference type="InterPro" id="IPR056884">
    <property type="entry name" value="NPHP3-like_N"/>
</dbReference>
<proteinExistence type="predicted"/>
<accession>A0A8H2VWA4</accession>
<dbReference type="OrthoDB" id="195446at2759"/>
<dbReference type="Pfam" id="PF12796">
    <property type="entry name" value="Ank_2"/>
    <property type="match status" value="1"/>
</dbReference>
<feature type="domain" description="NACHT" evidence="3">
    <location>
        <begin position="242"/>
        <end position="382"/>
    </location>
</feature>
<dbReference type="EMBL" id="CAJHIA010000014">
    <property type="protein sequence ID" value="CAD6445238.1"/>
    <property type="molecule type" value="Genomic_DNA"/>
</dbReference>
<dbReference type="SUPFAM" id="SSF52540">
    <property type="entry name" value="P-loop containing nucleoside triphosphate hydrolases"/>
    <property type="match status" value="1"/>
</dbReference>
<dbReference type="InterPro" id="IPR027417">
    <property type="entry name" value="P-loop_NTPase"/>
</dbReference>
<protein>
    <submittedName>
        <fullName evidence="4">4a4361a0-46ea-4436-a941-eb14bdffe16c</fullName>
    </submittedName>
</protein>
<sequence>MEAIGAISNIAGVLSAGIQVCEGLVNYYNAWKGSKKENADMIKSIENLSTNFVLLKVTLQSPTFDKVMAKTVESKVLDCEDSITELQDELKKVMICKPSVVDTNNLLATNSHDNNGFRDRMTEQGRRILYPFRKSTLMRLQENIEHMRSNLVLAMDILNLSTASTTAGRVADISKQVTTISSGLDAIITQQMDKESIQVLEWLSTIDCHSKQREMLSRRHEGTGEWLFESQKYQNWLDGKDRLLWCSGSPGAGKTVLASAIVDNLETTFSSSNVGVAFVYCNYAEKTTIAEYLASIVQQLVRQRYVIPDYVIDLYRKHRSMGRNLTSAEAVHLLHLLTSEFPRLYIVVDGLDECDETKKTRSNLVRELRNLPLNTNVLLTSRRLGDIEDKLSDCPHLEIRASDHDVRAYLGARIDTDENILKFCKKDPTLRETIVGKIAEKAHGMFLLAHLHIEAIASELKISRIKKALAGLPNILDNSYDDAMKRIMEGQDTNRKNLAMNILMWLSCAKRLLTLRELQHAMAIMELDPDEDELDEEDFYDQDLLLTVCAGLVVIDPESGIIRLCHYTLQEYFERHRSKFFADADILITRACIRYSSLDDFKKPENPDRGVTKIQLRRYSLLSYASQYLCANAQGTAEIELTDDIPYFLNQGILVNGASAAMKVSSIRNTIEFSPSIVAAVMFGLPTIIGKILKSEADIEATCSKDFTPLLMAAEMGHLSVVSGVVASKAEFLAKDYRGDNSLHEAPLGGYTEIVKQLVSAEPSLIEVALEDNFDKTALHMAIGCNYEEVIRALIGTGVDVNRLDGLKLALLMNQSWQPSRNRGNLPETVAAFQKPSIY</sequence>
<evidence type="ECO:0000259" key="3">
    <source>
        <dbReference type="PROSITE" id="PS50837"/>
    </source>
</evidence>
<evidence type="ECO:0000313" key="4">
    <source>
        <dbReference type="EMBL" id="CAD6445238.1"/>
    </source>
</evidence>
<dbReference type="InterPro" id="IPR054471">
    <property type="entry name" value="GPIID_WHD"/>
</dbReference>
<dbReference type="PANTHER" id="PTHR10039">
    <property type="entry name" value="AMELOGENIN"/>
    <property type="match status" value="1"/>
</dbReference>
<dbReference type="InterPro" id="IPR007111">
    <property type="entry name" value="NACHT_NTPase"/>
</dbReference>
<dbReference type="InterPro" id="IPR002110">
    <property type="entry name" value="Ankyrin_rpt"/>
</dbReference>
<dbReference type="Gene3D" id="1.25.40.20">
    <property type="entry name" value="Ankyrin repeat-containing domain"/>
    <property type="match status" value="1"/>
</dbReference>
<gene>
    <name evidence="4" type="ORF">SCLTRI_LOCUS5029</name>
</gene>
<dbReference type="PROSITE" id="PS50297">
    <property type="entry name" value="ANK_REP_REGION"/>
    <property type="match status" value="1"/>
</dbReference>
<dbReference type="SMART" id="SM00248">
    <property type="entry name" value="ANK"/>
    <property type="match status" value="4"/>
</dbReference>
<evidence type="ECO:0000313" key="5">
    <source>
        <dbReference type="Proteomes" id="UP000624404"/>
    </source>
</evidence>
<dbReference type="Proteomes" id="UP000624404">
    <property type="component" value="Unassembled WGS sequence"/>
</dbReference>
<evidence type="ECO:0000256" key="1">
    <source>
        <dbReference type="ARBA" id="ARBA00022737"/>
    </source>
</evidence>
<evidence type="ECO:0000256" key="2">
    <source>
        <dbReference type="PROSITE-ProRule" id="PRU00023"/>
    </source>
</evidence>
<dbReference type="SUPFAM" id="SSF48403">
    <property type="entry name" value="Ankyrin repeat"/>
    <property type="match status" value="1"/>
</dbReference>
<dbReference type="AlphaFoldDB" id="A0A8H2VWA4"/>
<name>A0A8H2VWA4_9HELO</name>
<keyword evidence="1" id="KW-0677">Repeat</keyword>
<dbReference type="InterPro" id="IPR036770">
    <property type="entry name" value="Ankyrin_rpt-contain_sf"/>
</dbReference>
<dbReference type="PANTHER" id="PTHR10039:SF15">
    <property type="entry name" value="NACHT DOMAIN-CONTAINING PROTEIN"/>
    <property type="match status" value="1"/>
</dbReference>
<comment type="caution">
    <text evidence="4">The sequence shown here is derived from an EMBL/GenBank/DDBJ whole genome shotgun (WGS) entry which is preliminary data.</text>
</comment>
<organism evidence="4 5">
    <name type="scientific">Sclerotinia trifoliorum</name>
    <dbReference type="NCBI Taxonomy" id="28548"/>
    <lineage>
        <taxon>Eukaryota</taxon>
        <taxon>Fungi</taxon>
        <taxon>Dikarya</taxon>
        <taxon>Ascomycota</taxon>
        <taxon>Pezizomycotina</taxon>
        <taxon>Leotiomycetes</taxon>
        <taxon>Helotiales</taxon>
        <taxon>Sclerotiniaceae</taxon>
        <taxon>Sclerotinia</taxon>
    </lineage>
</organism>
<feature type="repeat" description="ANK" evidence="2">
    <location>
        <begin position="774"/>
        <end position="806"/>
    </location>
</feature>
<dbReference type="PROSITE" id="PS50837">
    <property type="entry name" value="NACHT"/>
    <property type="match status" value="1"/>
</dbReference>
<dbReference type="PROSITE" id="PS50088">
    <property type="entry name" value="ANK_REPEAT"/>
    <property type="match status" value="1"/>
</dbReference>
<keyword evidence="2" id="KW-0040">ANK repeat</keyword>